<dbReference type="GO" id="GO:0016787">
    <property type="term" value="F:hydrolase activity"/>
    <property type="evidence" value="ECO:0007669"/>
    <property type="project" value="UniProtKB-KW"/>
</dbReference>
<evidence type="ECO:0000313" key="2">
    <source>
        <dbReference type="EMBL" id="TWP50927.1"/>
    </source>
</evidence>
<evidence type="ECO:0000259" key="1">
    <source>
        <dbReference type="Pfam" id="PF12146"/>
    </source>
</evidence>
<feature type="domain" description="Serine aminopeptidase S33" evidence="1">
    <location>
        <begin position="2"/>
        <end position="80"/>
    </location>
</feature>
<sequence>MYRDLALHLARNGFVVALPEHPGNHRDDRSLTGTVENLTNRPRHLRAVIDFACAEWRISSVAVVGHSLGGYTGLALVGGKPTASPHETGGEPEPLAVEHDDRVQALVLLAPATPWFMLDGALDDVRVPILMLSGEKDEHTTSWHASQDPPGFDRVAYQERMKAEVLEFLQRYARK</sequence>
<protein>
    <submittedName>
        <fullName evidence="2">Alpha/beta fold hydrolase</fullName>
    </submittedName>
</protein>
<dbReference type="RefSeq" id="WP_146353176.1">
    <property type="nucleotide sequence ID" value="NZ_VOBR01000010.1"/>
</dbReference>
<keyword evidence="3" id="KW-1185">Reference proteome</keyword>
<keyword evidence="2" id="KW-0378">Hydrolase</keyword>
<comment type="caution">
    <text evidence="2">The sequence shown here is derived from an EMBL/GenBank/DDBJ whole genome shotgun (WGS) entry which is preliminary data.</text>
</comment>
<dbReference type="Pfam" id="PF12146">
    <property type="entry name" value="Hydrolase_4"/>
    <property type="match status" value="1"/>
</dbReference>
<name>A0A563ET84_9PSEU</name>
<dbReference type="SUPFAM" id="SSF53474">
    <property type="entry name" value="alpha/beta-Hydrolases"/>
    <property type="match status" value="1"/>
</dbReference>
<organism evidence="2 3">
    <name type="scientific">Lentzea tibetensis</name>
    <dbReference type="NCBI Taxonomy" id="2591470"/>
    <lineage>
        <taxon>Bacteria</taxon>
        <taxon>Bacillati</taxon>
        <taxon>Actinomycetota</taxon>
        <taxon>Actinomycetes</taxon>
        <taxon>Pseudonocardiales</taxon>
        <taxon>Pseudonocardiaceae</taxon>
        <taxon>Lentzea</taxon>
    </lineage>
</organism>
<dbReference type="EMBL" id="VOBR01000010">
    <property type="protein sequence ID" value="TWP50927.1"/>
    <property type="molecule type" value="Genomic_DNA"/>
</dbReference>
<evidence type="ECO:0000313" key="3">
    <source>
        <dbReference type="Proteomes" id="UP000316639"/>
    </source>
</evidence>
<reference evidence="2 3" key="1">
    <citation type="submission" date="2019-07" db="EMBL/GenBank/DDBJ databases">
        <title>Lentzea xizangensis sp. nov., isolated from Qinghai-Tibetan Plateau Soils.</title>
        <authorList>
            <person name="Huang J."/>
        </authorList>
    </citation>
    <scope>NUCLEOTIDE SEQUENCE [LARGE SCALE GENOMIC DNA]</scope>
    <source>
        <strain evidence="2 3">FXJ1.1311</strain>
    </source>
</reference>
<dbReference type="InterPro" id="IPR022742">
    <property type="entry name" value="Hydrolase_4"/>
</dbReference>
<dbReference type="Gene3D" id="3.40.50.1820">
    <property type="entry name" value="alpha/beta hydrolase"/>
    <property type="match status" value="1"/>
</dbReference>
<accession>A0A563ET84</accession>
<proteinExistence type="predicted"/>
<dbReference type="InterPro" id="IPR029058">
    <property type="entry name" value="AB_hydrolase_fold"/>
</dbReference>
<dbReference type="OrthoDB" id="192696at2"/>
<dbReference type="Proteomes" id="UP000316639">
    <property type="component" value="Unassembled WGS sequence"/>
</dbReference>
<dbReference type="AlphaFoldDB" id="A0A563ET84"/>
<gene>
    <name evidence="2" type="ORF">FKR81_17775</name>
</gene>